<organism evidence="9 10">
    <name type="scientific">Dendrothele bispora (strain CBS 962.96)</name>
    <dbReference type="NCBI Taxonomy" id="1314807"/>
    <lineage>
        <taxon>Eukaryota</taxon>
        <taxon>Fungi</taxon>
        <taxon>Dikarya</taxon>
        <taxon>Basidiomycota</taxon>
        <taxon>Agaricomycotina</taxon>
        <taxon>Agaricomycetes</taxon>
        <taxon>Agaricomycetidae</taxon>
        <taxon>Agaricales</taxon>
        <taxon>Agaricales incertae sedis</taxon>
        <taxon>Dendrothele</taxon>
    </lineage>
</organism>
<dbReference type="PROSITE" id="PS51192">
    <property type="entry name" value="HELICASE_ATP_BIND_1"/>
    <property type="match status" value="1"/>
</dbReference>
<dbReference type="InterPro" id="IPR011545">
    <property type="entry name" value="DEAD/DEAH_box_helicase_dom"/>
</dbReference>
<evidence type="ECO:0000256" key="6">
    <source>
        <dbReference type="SAM" id="MobiDB-lite"/>
    </source>
</evidence>
<sequence>MSRSTDTDTRREEISSTSSPFVDLGVRPPLAKALHVAFPNVKGPTRIQADLIPAVLTGKDVILQDDTGVGKSFGLMLALLNKTRLHFKNAETGQLNLKPSVTSLLLVPHRDLAFQFLHWIQRIVNASSDRPPPLEDVVQVLVRDGKKHLTEGLPLLRETPPHILIGTPASVLDLCREDPHALRLEELSSVVLDDVDFMVETASLEGHTPAKRKARKNIELHPGPARSILTNIYGERRQWSAPGNPDEDAFHTPQLVACSATLRRHLKYYFFNETGLFNKDTVKVRGSVMGFAPANIKEMEDVALRQRISHHVVVASPEGIKNASAAVERVETKEDDPEPRAEEREQGNAAEELMTPLDDAQMERERKFSMLPSPFNQDALEAVAMAFALDVPSVALLTIPSDSSVHRAVYDLRALGVNAHGMNLSGEDQGKSHLLHGGAGNYKATPTLLIATPATVRGIDLPELSHVFILGVRPLQERATASLDTYIHVAGRVGRFMRSGKVVSVVTDEQEAEWVGTMLKRLGVEATRLGYFK</sequence>
<dbReference type="Gene3D" id="3.40.50.300">
    <property type="entry name" value="P-loop containing nucleotide triphosphate hydrolases"/>
    <property type="match status" value="2"/>
</dbReference>
<feature type="compositionally biased region" description="Basic and acidic residues" evidence="6">
    <location>
        <begin position="1"/>
        <end position="14"/>
    </location>
</feature>
<dbReference type="SMART" id="SM00487">
    <property type="entry name" value="DEXDc"/>
    <property type="match status" value="1"/>
</dbReference>
<dbReference type="PROSITE" id="PS51194">
    <property type="entry name" value="HELICASE_CTER"/>
    <property type="match status" value="1"/>
</dbReference>
<dbReference type="EC" id="3.6.4.13" evidence="5"/>
<evidence type="ECO:0000256" key="4">
    <source>
        <dbReference type="ARBA" id="ARBA00022884"/>
    </source>
</evidence>
<dbReference type="Pfam" id="PF00271">
    <property type="entry name" value="Helicase_C"/>
    <property type="match status" value="1"/>
</dbReference>
<dbReference type="PANTHER" id="PTHR24031">
    <property type="entry name" value="RNA HELICASE"/>
    <property type="match status" value="1"/>
</dbReference>
<dbReference type="InterPro" id="IPR014001">
    <property type="entry name" value="Helicase_ATP-bd"/>
</dbReference>
<evidence type="ECO:0000259" key="7">
    <source>
        <dbReference type="PROSITE" id="PS51192"/>
    </source>
</evidence>
<dbReference type="Pfam" id="PF00270">
    <property type="entry name" value="DEAD"/>
    <property type="match status" value="1"/>
</dbReference>
<evidence type="ECO:0000256" key="3">
    <source>
        <dbReference type="ARBA" id="ARBA00022840"/>
    </source>
</evidence>
<keyword evidence="1 5" id="KW-0547">Nucleotide-binding</keyword>
<protein>
    <recommendedName>
        <fullName evidence="5">ATP-dependent RNA helicase</fullName>
        <ecNumber evidence="5">3.6.4.13</ecNumber>
    </recommendedName>
</protein>
<gene>
    <name evidence="9" type="ORF">K435DRAFT_772529</name>
</gene>
<reference evidence="9 10" key="1">
    <citation type="journal article" date="2019" name="Nat. Ecol. Evol.">
        <title>Megaphylogeny resolves global patterns of mushroom evolution.</title>
        <authorList>
            <person name="Varga T."/>
            <person name="Krizsan K."/>
            <person name="Foldi C."/>
            <person name="Dima B."/>
            <person name="Sanchez-Garcia M."/>
            <person name="Sanchez-Ramirez S."/>
            <person name="Szollosi G.J."/>
            <person name="Szarkandi J.G."/>
            <person name="Papp V."/>
            <person name="Albert L."/>
            <person name="Andreopoulos W."/>
            <person name="Angelini C."/>
            <person name="Antonin V."/>
            <person name="Barry K.W."/>
            <person name="Bougher N.L."/>
            <person name="Buchanan P."/>
            <person name="Buyck B."/>
            <person name="Bense V."/>
            <person name="Catcheside P."/>
            <person name="Chovatia M."/>
            <person name="Cooper J."/>
            <person name="Damon W."/>
            <person name="Desjardin D."/>
            <person name="Finy P."/>
            <person name="Geml J."/>
            <person name="Haridas S."/>
            <person name="Hughes K."/>
            <person name="Justo A."/>
            <person name="Karasinski D."/>
            <person name="Kautmanova I."/>
            <person name="Kiss B."/>
            <person name="Kocsube S."/>
            <person name="Kotiranta H."/>
            <person name="LaButti K.M."/>
            <person name="Lechner B.E."/>
            <person name="Liimatainen K."/>
            <person name="Lipzen A."/>
            <person name="Lukacs Z."/>
            <person name="Mihaltcheva S."/>
            <person name="Morgado L.N."/>
            <person name="Niskanen T."/>
            <person name="Noordeloos M.E."/>
            <person name="Ohm R.A."/>
            <person name="Ortiz-Santana B."/>
            <person name="Ovrebo C."/>
            <person name="Racz N."/>
            <person name="Riley R."/>
            <person name="Savchenko A."/>
            <person name="Shiryaev A."/>
            <person name="Soop K."/>
            <person name="Spirin V."/>
            <person name="Szebenyi C."/>
            <person name="Tomsovsky M."/>
            <person name="Tulloss R.E."/>
            <person name="Uehling J."/>
            <person name="Grigoriev I.V."/>
            <person name="Vagvolgyi C."/>
            <person name="Papp T."/>
            <person name="Martin F.M."/>
            <person name="Miettinen O."/>
            <person name="Hibbett D.S."/>
            <person name="Nagy L.G."/>
        </authorList>
    </citation>
    <scope>NUCLEOTIDE SEQUENCE [LARGE SCALE GENOMIC DNA]</scope>
    <source>
        <strain evidence="9 10">CBS 962.96</strain>
    </source>
</reference>
<evidence type="ECO:0000313" key="10">
    <source>
        <dbReference type="Proteomes" id="UP000297245"/>
    </source>
</evidence>
<proteinExistence type="inferred from homology"/>
<evidence type="ECO:0000256" key="5">
    <source>
        <dbReference type="RuleBase" id="RU365068"/>
    </source>
</evidence>
<feature type="region of interest" description="Disordered" evidence="6">
    <location>
        <begin position="1"/>
        <end position="20"/>
    </location>
</feature>
<keyword evidence="5" id="KW-0347">Helicase</keyword>
<evidence type="ECO:0000313" key="9">
    <source>
        <dbReference type="EMBL" id="THV07671.1"/>
    </source>
</evidence>
<evidence type="ECO:0000256" key="1">
    <source>
        <dbReference type="ARBA" id="ARBA00022741"/>
    </source>
</evidence>
<dbReference type="SUPFAM" id="SSF52540">
    <property type="entry name" value="P-loop containing nucleoside triphosphate hydrolases"/>
    <property type="match status" value="2"/>
</dbReference>
<keyword evidence="10" id="KW-1185">Reference proteome</keyword>
<name>A0A4S8MX62_DENBC</name>
<dbReference type="GO" id="GO:0005524">
    <property type="term" value="F:ATP binding"/>
    <property type="evidence" value="ECO:0007669"/>
    <property type="project" value="UniProtKB-UniRule"/>
</dbReference>
<comment type="catalytic activity">
    <reaction evidence="5">
        <text>ATP + H2O = ADP + phosphate + H(+)</text>
        <dbReference type="Rhea" id="RHEA:13065"/>
        <dbReference type="ChEBI" id="CHEBI:15377"/>
        <dbReference type="ChEBI" id="CHEBI:15378"/>
        <dbReference type="ChEBI" id="CHEBI:30616"/>
        <dbReference type="ChEBI" id="CHEBI:43474"/>
        <dbReference type="ChEBI" id="CHEBI:456216"/>
        <dbReference type="EC" id="3.6.4.13"/>
    </reaction>
</comment>
<dbReference type="Proteomes" id="UP000297245">
    <property type="component" value="Unassembled WGS sequence"/>
</dbReference>
<evidence type="ECO:0000259" key="8">
    <source>
        <dbReference type="PROSITE" id="PS51194"/>
    </source>
</evidence>
<dbReference type="GO" id="GO:0003723">
    <property type="term" value="F:RNA binding"/>
    <property type="evidence" value="ECO:0007669"/>
    <property type="project" value="UniProtKB-UniRule"/>
</dbReference>
<comment type="similarity">
    <text evidence="5">Belongs to the DEAD box helicase family.</text>
</comment>
<comment type="domain">
    <text evidence="5">The Q motif is unique to and characteristic of the DEAD box family of RNA helicases and controls ATP binding and hydrolysis.</text>
</comment>
<dbReference type="InterPro" id="IPR027417">
    <property type="entry name" value="P-loop_NTPase"/>
</dbReference>
<evidence type="ECO:0000256" key="2">
    <source>
        <dbReference type="ARBA" id="ARBA00022801"/>
    </source>
</evidence>
<dbReference type="OrthoDB" id="10256233at2759"/>
<dbReference type="GO" id="GO:0003724">
    <property type="term" value="F:RNA helicase activity"/>
    <property type="evidence" value="ECO:0007669"/>
    <property type="project" value="UniProtKB-EC"/>
</dbReference>
<dbReference type="AlphaFoldDB" id="A0A4S8MX62"/>
<dbReference type="InterPro" id="IPR001650">
    <property type="entry name" value="Helicase_C-like"/>
</dbReference>
<dbReference type="GO" id="GO:0016787">
    <property type="term" value="F:hydrolase activity"/>
    <property type="evidence" value="ECO:0007669"/>
    <property type="project" value="UniProtKB-KW"/>
</dbReference>
<keyword evidence="2 5" id="KW-0378">Hydrolase</keyword>
<feature type="domain" description="Helicase ATP-binding" evidence="7">
    <location>
        <begin position="52"/>
        <end position="280"/>
    </location>
</feature>
<dbReference type="EMBL" id="ML179037">
    <property type="protein sequence ID" value="THV07671.1"/>
    <property type="molecule type" value="Genomic_DNA"/>
</dbReference>
<feature type="region of interest" description="Disordered" evidence="6">
    <location>
        <begin position="327"/>
        <end position="354"/>
    </location>
</feature>
<accession>A0A4S8MX62</accession>
<feature type="domain" description="Helicase C-terminal" evidence="8">
    <location>
        <begin position="375"/>
        <end position="533"/>
    </location>
</feature>
<keyword evidence="4 5" id="KW-0694">RNA-binding</keyword>
<feature type="compositionally biased region" description="Basic and acidic residues" evidence="6">
    <location>
        <begin position="328"/>
        <end position="346"/>
    </location>
</feature>
<keyword evidence="3 5" id="KW-0067">ATP-binding</keyword>
<comment type="function">
    <text evidence="5">RNA helicase.</text>
</comment>